<evidence type="ECO:0000259" key="1">
    <source>
        <dbReference type="PROSITE" id="PS51502"/>
    </source>
</evidence>
<dbReference type="PROSITE" id="PS51502">
    <property type="entry name" value="S_R_A_B_BARREL"/>
    <property type="match status" value="1"/>
</dbReference>
<reference evidence="2" key="1">
    <citation type="submission" date="2021-02" db="EMBL/GenBank/DDBJ databases">
        <title>Infant gut strain persistence is associated with maternal origin, phylogeny, and functional potential including surface adhesion and iron acquisition.</title>
        <authorList>
            <person name="Lou Y.C."/>
        </authorList>
    </citation>
    <scope>NUCLEOTIDE SEQUENCE</scope>
    <source>
        <strain evidence="2">L3_101_000M1_dasL3_101_000M1_concoct_87</strain>
    </source>
</reference>
<comment type="caution">
    <text evidence="2">The sequence shown here is derived from an EMBL/GenBank/DDBJ whole genome shotgun (WGS) entry which is preliminary data.</text>
</comment>
<proteinExistence type="predicted"/>
<dbReference type="Proteomes" id="UP000759273">
    <property type="component" value="Unassembled WGS sequence"/>
</dbReference>
<accession>A0A943DAW5</accession>
<dbReference type="PANTHER" id="PTHR37832">
    <property type="entry name" value="BLL2683 PROTEIN"/>
    <property type="match status" value="1"/>
</dbReference>
<dbReference type="PANTHER" id="PTHR37832:SF1">
    <property type="entry name" value="STRESS-RESPONSE A_B BARREL DOMAIN-CONTAINING PROTEIN"/>
    <property type="match status" value="1"/>
</dbReference>
<dbReference type="InterPro" id="IPR011008">
    <property type="entry name" value="Dimeric_a/b-barrel"/>
</dbReference>
<dbReference type="SMART" id="SM00886">
    <property type="entry name" value="Dabb"/>
    <property type="match status" value="1"/>
</dbReference>
<dbReference type="InterPro" id="IPR013097">
    <property type="entry name" value="Dabb"/>
</dbReference>
<name>A0A943DAW5_9FIRM</name>
<dbReference type="Gene3D" id="3.30.70.100">
    <property type="match status" value="1"/>
</dbReference>
<protein>
    <submittedName>
        <fullName evidence="2">Dabb family protein</fullName>
    </submittedName>
</protein>
<dbReference type="EMBL" id="JAGZGG010000014">
    <property type="protein sequence ID" value="MBS5332348.1"/>
    <property type="molecule type" value="Genomic_DNA"/>
</dbReference>
<dbReference type="SUPFAM" id="SSF54909">
    <property type="entry name" value="Dimeric alpha+beta barrel"/>
    <property type="match status" value="1"/>
</dbReference>
<organism evidence="2 3">
    <name type="scientific">Subdoligranulum variabile</name>
    <dbReference type="NCBI Taxonomy" id="214851"/>
    <lineage>
        <taxon>Bacteria</taxon>
        <taxon>Bacillati</taxon>
        <taxon>Bacillota</taxon>
        <taxon>Clostridia</taxon>
        <taxon>Eubacteriales</taxon>
        <taxon>Oscillospiraceae</taxon>
        <taxon>Subdoligranulum</taxon>
    </lineage>
</organism>
<dbReference type="Pfam" id="PF07876">
    <property type="entry name" value="Dabb"/>
    <property type="match status" value="1"/>
</dbReference>
<evidence type="ECO:0000313" key="2">
    <source>
        <dbReference type="EMBL" id="MBS5332348.1"/>
    </source>
</evidence>
<dbReference type="AlphaFoldDB" id="A0A943DAW5"/>
<evidence type="ECO:0000313" key="3">
    <source>
        <dbReference type="Proteomes" id="UP000759273"/>
    </source>
</evidence>
<feature type="domain" description="Stress-response A/B barrel" evidence="1">
    <location>
        <begin position="2"/>
        <end position="98"/>
    </location>
</feature>
<gene>
    <name evidence="2" type="ORF">KHY36_07460</name>
</gene>
<sequence>MVRHVILWKLKDMPDAEKAAVKAGIKAGLEGLAGKIPGLLEVHVYTDALPSSANADLMLDTTFTDAAALKGYSTHPAHVAVADGKVRPYTAVRTCLDFNV</sequence>